<dbReference type="OrthoDB" id="9794225at2"/>
<dbReference type="Gene3D" id="1.20.1420.30">
    <property type="entry name" value="NCX, central ion-binding region"/>
    <property type="match status" value="2"/>
</dbReference>
<dbReference type="InterPro" id="IPR004837">
    <property type="entry name" value="NaCa_Exmemb"/>
</dbReference>
<dbReference type="GO" id="GO:0005262">
    <property type="term" value="F:calcium channel activity"/>
    <property type="evidence" value="ECO:0007669"/>
    <property type="project" value="TreeGrafter"/>
</dbReference>
<dbReference type="EMBL" id="NISK01000001">
    <property type="protein sequence ID" value="OWQ98975.1"/>
    <property type="molecule type" value="Genomic_DNA"/>
</dbReference>
<keyword evidence="2 5" id="KW-0812">Transmembrane</keyword>
<evidence type="ECO:0000256" key="4">
    <source>
        <dbReference type="ARBA" id="ARBA00023136"/>
    </source>
</evidence>
<evidence type="ECO:0000256" key="5">
    <source>
        <dbReference type="SAM" id="Phobius"/>
    </source>
</evidence>
<feature type="transmembrane region" description="Helical" evidence="5">
    <location>
        <begin position="126"/>
        <end position="142"/>
    </location>
</feature>
<evidence type="ECO:0000256" key="3">
    <source>
        <dbReference type="ARBA" id="ARBA00022989"/>
    </source>
</evidence>
<feature type="transmembrane region" description="Helical" evidence="5">
    <location>
        <begin position="208"/>
        <end position="231"/>
    </location>
</feature>
<proteinExistence type="predicted"/>
<evidence type="ECO:0000256" key="2">
    <source>
        <dbReference type="ARBA" id="ARBA00022692"/>
    </source>
</evidence>
<gene>
    <name evidence="7" type="ORF">CDQ92_02010</name>
</gene>
<dbReference type="NCBIfam" id="TIGR00367">
    <property type="entry name" value="calcium/sodium antiporter"/>
    <property type="match status" value="1"/>
</dbReference>
<organism evidence="7 8">
    <name type="scientific">Sphingopyxis bauzanensis</name>
    <dbReference type="NCBI Taxonomy" id="651663"/>
    <lineage>
        <taxon>Bacteria</taxon>
        <taxon>Pseudomonadati</taxon>
        <taxon>Pseudomonadota</taxon>
        <taxon>Alphaproteobacteria</taxon>
        <taxon>Sphingomonadales</taxon>
        <taxon>Sphingomonadaceae</taxon>
        <taxon>Sphingopyxis</taxon>
    </lineage>
</organism>
<dbReference type="RefSeq" id="WP_088439610.1">
    <property type="nucleotide sequence ID" value="NZ_BMMC01000028.1"/>
</dbReference>
<feature type="domain" description="Sodium/calcium exchanger membrane region" evidence="6">
    <location>
        <begin position="173"/>
        <end position="314"/>
    </location>
</feature>
<dbReference type="Pfam" id="PF01699">
    <property type="entry name" value="Na_Ca_ex"/>
    <property type="match status" value="2"/>
</dbReference>
<evidence type="ECO:0000256" key="1">
    <source>
        <dbReference type="ARBA" id="ARBA00004141"/>
    </source>
</evidence>
<sequence>MTVLFMIVGLFLLAIGGDILVRGAVGVASRLGISPLLAGLTIVGFGTSTPELVTSLFAAFEGAPGIAVGNVIGSNVANILLILGASALILPLAINPAGFRRDGLALVGATFACLIAVLLGYLSRPVGFALMALLVGYILWAYRSERRRPDAEAEMHEHVVAEVTIHGMSLIAALGLAIAGIIGTILGARLLVDGAIVIARDFGVTETVIGLTVVAVGTSLPELVACIIAALRRHPDVVLGNIIGSNIYNVLGILGVTAIVHPITIPPQIAAFDVWVLLGATALLGLFLRTGWTLKRWEGGVFLMLYAGYVWYLTV</sequence>
<feature type="transmembrane region" description="Helical" evidence="5">
    <location>
        <begin position="163"/>
        <end position="188"/>
    </location>
</feature>
<dbReference type="PANTHER" id="PTHR10846">
    <property type="entry name" value="SODIUM/POTASSIUM/CALCIUM EXCHANGER"/>
    <property type="match status" value="1"/>
</dbReference>
<name>A0A246K0D8_9SPHN</name>
<feature type="transmembrane region" description="Helical" evidence="5">
    <location>
        <begin position="238"/>
        <end position="263"/>
    </location>
</feature>
<reference evidence="7 8" key="1">
    <citation type="journal article" date="2010" name="Int. J. Syst. Evol. Microbiol.">
        <title>Sphingopyxis bauzanensis sp. nov., a psychrophilic bacterium isolated from soil.</title>
        <authorList>
            <person name="Zhang D.C."/>
            <person name="Liu H.C."/>
            <person name="Xin Y.H."/>
            <person name="Zhou Y.G."/>
            <person name="Schinner F."/>
            <person name="Margesin R."/>
        </authorList>
    </citation>
    <scope>NUCLEOTIDE SEQUENCE [LARGE SCALE GENOMIC DNA]</scope>
    <source>
        <strain evidence="7 8">DSM 22271</strain>
    </source>
</reference>
<feature type="transmembrane region" description="Helical" evidence="5">
    <location>
        <begin position="76"/>
        <end position="94"/>
    </location>
</feature>
<feature type="transmembrane region" description="Helical" evidence="5">
    <location>
        <begin position="297"/>
        <end position="314"/>
    </location>
</feature>
<dbReference type="AlphaFoldDB" id="A0A246K0D8"/>
<dbReference type="PANTHER" id="PTHR10846:SF8">
    <property type="entry name" value="INNER MEMBRANE PROTEIN YRBG"/>
    <property type="match status" value="1"/>
</dbReference>
<dbReference type="InterPro" id="IPR004481">
    <property type="entry name" value="K/Na/Ca-exchanger"/>
</dbReference>
<protein>
    <submittedName>
        <fullName evidence="7">Sodium:calcium antiporter</fullName>
    </submittedName>
</protein>
<feature type="transmembrane region" description="Helical" evidence="5">
    <location>
        <begin position="103"/>
        <end position="120"/>
    </location>
</feature>
<dbReference type="GO" id="GO:0008273">
    <property type="term" value="F:calcium, potassium:sodium antiporter activity"/>
    <property type="evidence" value="ECO:0007669"/>
    <property type="project" value="TreeGrafter"/>
</dbReference>
<keyword evidence="8" id="KW-1185">Reference proteome</keyword>
<evidence type="ECO:0000313" key="8">
    <source>
        <dbReference type="Proteomes" id="UP000197361"/>
    </source>
</evidence>
<evidence type="ECO:0000313" key="7">
    <source>
        <dbReference type="EMBL" id="OWQ98975.1"/>
    </source>
</evidence>
<comment type="subcellular location">
    <subcellularLocation>
        <location evidence="1">Membrane</location>
        <topology evidence="1">Multi-pass membrane protein</topology>
    </subcellularLocation>
</comment>
<dbReference type="GO" id="GO:0006874">
    <property type="term" value="P:intracellular calcium ion homeostasis"/>
    <property type="evidence" value="ECO:0007669"/>
    <property type="project" value="TreeGrafter"/>
</dbReference>
<evidence type="ECO:0000259" key="6">
    <source>
        <dbReference type="Pfam" id="PF01699"/>
    </source>
</evidence>
<accession>A0A246K0D8</accession>
<dbReference type="GO" id="GO:0005886">
    <property type="term" value="C:plasma membrane"/>
    <property type="evidence" value="ECO:0007669"/>
    <property type="project" value="TreeGrafter"/>
</dbReference>
<dbReference type="Gene3D" id="6.10.280.80">
    <property type="entry name" value="NCX, peripheral helical region"/>
    <property type="match status" value="1"/>
</dbReference>
<keyword evidence="3 5" id="KW-1133">Transmembrane helix</keyword>
<comment type="caution">
    <text evidence="7">The sequence shown here is derived from an EMBL/GenBank/DDBJ whole genome shotgun (WGS) entry which is preliminary data.</text>
</comment>
<dbReference type="InterPro" id="IPR044880">
    <property type="entry name" value="NCX_ion-bd_dom_sf"/>
</dbReference>
<feature type="domain" description="Sodium/calcium exchanger membrane region" evidence="6">
    <location>
        <begin position="3"/>
        <end position="142"/>
    </location>
</feature>
<keyword evidence="4 5" id="KW-0472">Membrane</keyword>
<dbReference type="Proteomes" id="UP000197361">
    <property type="component" value="Unassembled WGS sequence"/>
</dbReference>
<feature type="transmembrane region" description="Helical" evidence="5">
    <location>
        <begin position="269"/>
        <end position="288"/>
    </location>
</feature>